<dbReference type="AlphaFoldDB" id="A0AAE9LSP0"/>
<dbReference type="Proteomes" id="UP001056716">
    <property type="component" value="Chromosome"/>
</dbReference>
<reference evidence="1" key="1">
    <citation type="submission" date="2022-06" db="EMBL/GenBank/DDBJ databases">
        <title>Isolation, identification and characterization of iprodione-degrading strains in Lhasa, Tibet.</title>
        <authorList>
            <person name="Pan H."/>
        </authorList>
    </citation>
    <scope>NUCLEOTIDE SEQUENCE</scope>
    <source>
        <strain evidence="1">Y-23</strain>
    </source>
</reference>
<evidence type="ECO:0000313" key="2">
    <source>
        <dbReference type="Proteomes" id="UP001056716"/>
    </source>
</evidence>
<protein>
    <submittedName>
        <fullName evidence="1">Uncharacterized protein</fullName>
    </submittedName>
</protein>
<sequence>MAFLIEGIKLDENLSLDMFYPESFRTLDELLIFPEENLIVVKELWSGKPCDTFFTLDALERIDPFKRYNQENGKALIEIKGDLTIVTTVTVERGTMAEYLFGSIFKNNQQIFKSLGVRYSSIPTKSTYQKYLDLQFSLMTSQKSRESFFEEFSSSLFDDKVNKLRGIFRSNFRSNCQIGYFPPEHFLTQELFNVLDHDKEFRKALFKVLLLEEAVTNEAASVVFKDLITHYLKEN</sequence>
<accession>A0AAE9LSP0</accession>
<organism evidence="1 2">
    <name type="scientific">Acinetobacter tibetensis</name>
    <dbReference type="NCBI Taxonomy" id="2943497"/>
    <lineage>
        <taxon>Bacteria</taxon>
        <taxon>Pseudomonadati</taxon>
        <taxon>Pseudomonadota</taxon>
        <taxon>Gammaproteobacteria</taxon>
        <taxon>Moraxellales</taxon>
        <taxon>Moraxellaceae</taxon>
        <taxon>Acinetobacter</taxon>
    </lineage>
</organism>
<proteinExistence type="predicted"/>
<dbReference type="RefSeq" id="WP_252222330.1">
    <property type="nucleotide sequence ID" value="NZ_CP098732.1"/>
</dbReference>
<dbReference type="EMBL" id="CP098732">
    <property type="protein sequence ID" value="USE84060.1"/>
    <property type="molecule type" value="Genomic_DNA"/>
</dbReference>
<keyword evidence="2" id="KW-1185">Reference proteome</keyword>
<dbReference type="KEGG" id="atz:M5E07_04350"/>
<gene>
    <name evidence="1" type="ORF">M5E07_04350</name>
</gene>
<evidence type="ECO:0000313" key="1">
    <source>
        <dbReference type="EMBL" id="USE84060.1"/>
    </source>
</evidence>
<name>A0AAE9LSP0_9GAMM</name>